<dbReference type="InterPro" id="IPR017871">
    <property type="entry name" value="ABC_transporter-like_CS"/>
</dbReference>
<dbReference type="SMART" id="SM00382">
    <property type="entry name" value="AAA"/>
    <property type="match status" value="1"/>
</dbReference>
<dbReference type="Pfam" id="PF00005">
    <property type="entry name" value="ABC_tran"/>
    <property type="match status" value="1"/>
</dbReference>
<dbReference type="InterPro" id="IPR027417">
    <property type="entry name" value="P-loop_NTPase"/>
</dbReference>
<dbReference type="OrthoDB" id="9804819at2"/>
<dbReference type="InterPro" id="IPR003593">
    <property type="entry name" value="AAA+_ATPase"/>
</dbReference>
<protein>
    <recommendedName>
        <fullName evidence="4">ABC transporter domain-containing protein</fullName>
    </recommendedName>
</protein>
<dbReference type="PANTHER" id="PTHR42711:SF4">
    <property type="entry name" value="ABC TRANSPORTER RELATED"/>
    <property type="match status" value="1"/>
</dbReference>
<evidence type="ECO:0000256" key="2">
    <source>
        <dbReference type="ARBA" id="ARBA00022741"/>
    </source>
</evidence>
<sequence>MRKAVDVRSLTKRYKVPVKQEGIGGALRGILRPEYRVNEAVKGIDISIEPGETVGFIGPNGAGKTTVLKMCSGILSPTSGYVRILGHEPSLRKREYLRQISFVMGQRSQLWWDIPAIDSFTLNRDIYEIPEKRFRQRVNDLSSALSVYPLLSVPLRNLSLGERMKMEIIGSLLHDPKIVFLDEPTIGLDLTSQRSLRSFVGEYSRSGATTIMLTSHYMEDIVTLCRRIIVISEGRIVYDGSLEEAKRRMGGGQIVKVRFASLPEEEWLDQRRDVLMSCRDYDFTFRLERERVPDFIASTGRWMPVDISVEEPPIEDTIERLYGKEGPHAEVT</sequence>
<comment type="caution">
    <text evidence="5">The sequence shown here is derived from an EMBL/GenBank/DDBJ whole genome shotgun (WGS) entry which is preliminary data.</text>
</comment>
<keyword evidence="6" id="KW-1185">Reference proteome</keyword>
<dbReference type="EMBL" id="JNVM01000010">
    <property type="protein sequence ID" value="KEQ25370.1"/>
    <property type="molecule type" value="Genomic_DNA"/>
</dbReference>
<dbReference type="GO" id="GO:0005524">
    <property type="term" value="F:ATP binding"/>
    <property type="evidence" value="ECO:0007669"/>
    <property type="project" value="UniProtKB-KW"/>
</dbReference>
<dbReference type="AlphaFoldDB" id="A0A081P3U7"/>
<evidence type="ECO:0000259" key="4">
    <source>
        <dbReference type="PROSITE" id="PS50893"/>
    </source>
</evidence>
<evidence type="ECO:0000313" key="5">
    <source>
        <dbReference type="EMBL" id="KEQ25370.1"/>
    </source>
</evidence>
<dbReference type="InterPro" id="IPR003439">
    <property type="entry name" value="ABC_transporter-like_ATP-bd"/>
</dbReference>
<dbReference type="PANTHER" id="PTHR42711">
    <property type="entry name" value="ABC TRANSPORTER ATP-BINDING PROTEIN"/>
    <property type="match status" value="1"/>
</dbReference>
<dbReference type="SUPFAM" id="SSF52540">
    <property type="entry name" value="P-loop containing nucleoside triphosphate hydrolases"/>
    <property type="match status" value="1"/>
</dbReference>
<dbReference type="Proteomes" id="UP000028123">
    <property type="component" value="Unassembled WGS sequence"/>
</dbReference>
<dbReference type="GO" id="GO:0016887">
    <property type="term" value="F:ATP hydrolysis activity"/>
    <property type="evidence" value="ECO:0007669"/>
    <property type="project" value="InterPro"/>
</dbReference>
<evidence type="ECO:0000256" key="3">
    <source>
        <dbReference type="ARBA" id="ARBA00022840"/>
    </source>
</evidence>
<dbReference type="eggNOG" id="COG4586">
    <property type="taxonomic scope" value="Bacteria"/>
</dbReference>
<dbReference type="PROSITE" id="PS50893">
    <property type="entry name" value="ABC_TRANSPORTER_2"/>
    <property type="match status" value="1"/>
</dbReference>
<dbReference type="RefSeq" id="WP_036681343.1">
    <property type="nucleotide sequence ID" value="NZ_JNVM01000010.1"/>
</dbReference>
<dbReference type="InterPro" id="IPR050763">
    <property type="entry name" value="ABC_transporter_ATP-binding"/>
</dbReference>
<reference evidence="5 6" key="1">
    <citation type="submission" date="2014-06" db="EMBL/GenBank/DDBJ databases">
        <title>Draft genome sequence of Paenibacillus sp. MSt1.</title>
        <authorList>
            <person name="Aw Y.K."/>
            <person name="Ong K.S."/>
            <person name="Gan H.M."/>
            <person name="Lee S.M."/>
        </authorList>
    </citation>
    <scope>NUCLEOTIDE SEQUENCE [LARGE SCALE GENOMIC DNA]</scope>
    <source>
        <strain evidence="5 6">MSt1</strain>
    </source>
</reference>
<evidence type="ECO:0000256" key="1">
    <source>
        <dbReference type="ARBA" id="ARBA00022448"/>
    </source>
</evidence>
<gene>
    <name evidence="5" type="ORF">ET33_01105</name>
</gene>
<name>A0A081P3U7_9BACL</name>
<keyword evidence="2" id="KW-0547">Nucleotide-binding</keyword>
<accession>A0A081P3U7</accession>
<feature type="domain" description="ABC transporter" evidence="4">
    <location>
        <begin position="18"/>
        <end position="258"/>
    </location>
</feature>
<proteinExistence type="predicted"/>
<organism evidence="5 6">
    <name type="scientific">Paenibacillus tyrfis</name>
    <dbReference type="NCBI Taxonomy" id="1501230"/>
    <lineage>
        <taxon>Bacteria</taxon>
        <taxon>Bacillati</taxon>
        <taxon>Bacillota</taxon>
        <taxon>Bacilli</taxon>
        <taxon>Bacillales</taxon>
        <taxon>Paenibacillaceae</taxon>
        <taxon>Paenibacillus</taxon>
    </lineage>
</organism>
<keyword evidence="1" id="KW-0813">Transport</keyword>
<keyword evidence="3" id="KW-0067">ATP-binding</keyword>
<dbReference type="PROSITE" id="PS00211">
    <property type="entry name" value="ABC_TRANSPORTER_1"/>
    <property type="match status" value="1"/>
</dbReference>
<dbReference type="Gene3D" id="3.40.50.300">
    <property type="entry name" value="P-loop containing nucleotide triphosphate hydrolases"/>
    <property type="match status" value="1"/>
</dbReference>
<evidence type="ECO:0000313" key="6">
    <source>
        <dbReference type="Proteomes" id="UP000028123"/>
    </source>
</evidence>